<dbReference type="Proteomes" id="UP000539787">
    <property type="component" value="Unassembled WGS sequence"/>
</dbReference>
<evidence type="ECO:0000313" key="5">
    <source>
        <dbReference type="Proteomes" id="UP000539787"/>
    </source>
</evidence>
<dbReference type="EMBL" id="JACGBJ010000001">
    <property type="protein sequence ID" value="MBA5800353.1"/>
    <property type="molecule type" value="Genomic_DNA"/>
</dbReference>
<sequence length="107" mass="11702">MFASTVCGDSHSFPSFDFLRQGSEQEQFEIVRGLSAGCDEFVQVKDGKGLSVLCFRQDMLLAVESINRPADHMAARRLLASAGRRPTPSEATLDGFSLKRFTVDTAA</sequence>
<dbReference type="InterPro" id="IPR028202">
    <property type="entry name" value="Reductase_C"/>
</dbReference>
<name>A0A7Z0ZWD6_9HYPH</name>
<organism evidence="3 4">
    <name type="scientific">Rhizobium changzhiense</name>
    <dbReference type="NCBI Taxonomy" id="2692317"/>
    <lineage>
        <taxon>Bacteria</taxon>
        <taxon>Pseudomonadati</taxon>
        <taxon>Pseudomonadota</taxon>
        <taxon>Alphaproteobacteria</taxon>
        <taxon>Hyphomicrobiales</taxon>
        <taxon>Rhizobiaceae</taxon>
        <taxon>Rhizobium/Agrobacterium group</taxon>
        <taxon>Rhizobium</taxon>
    </lineage>
</organism>
<dbReference type="AlphaFoldDB" id="A0A7Z0ZWD6"/>
<evidence type="ECO:0000313" key="4">
    <source>
        <dbReference type="Proteomes" id="UP000532162"/>
    </source>
</evidence>
<gene>
    <name evidence="3" type="ORF">HX900_34460</name>
    <name evidence="2" type="ORF">HX902_01675</name>
</gene>
<comment type="caution">
    <text evidence="3">The sequence shown here is derived from an EMBL/GenBank/DDBJ whole genome shotgun (WGS) entry which is preliminary data.</text>
</comment>
<protein>
    <recommendedName>
        <fullName evidence="1">Reductase C-terminal domain-containing protein</fullName>
    </recommendedName>
</protein>
<dbReference type="EMBL" id="JACCPJ010000015">
    <property type="protein sequence ID" value="NZD66161.1"/>
    <property type="molecule type" value="Genomic_DNA"/>
</dbReference>
<dbReference type="SUPFAM" id="SSF55424">
    <property type="entry name" value="FAD/NAD-linked reductases, dimerisation (C-terminal) domain"/>
    <property type="match status" value="1"/>
</dbReference>
<evidence type="ECO:0000313" key="3">
    <source>
        <dbReference type="EMBL" id="NZD66161.1"/>
    </source>
</evidence>
<feature type="domain" description="Reductase C-terminal" evidence="1">
    <location>
        <begin position="32"/>
        <end position="100"/>
    </location>
</feature>
<dbReference type="Proteomes" id="UP000532162">
    <property type="component" value="Unassembled WGS sequence"/>
</dbReference>
<evidence type="ECO:0000259" key="1">
    <source>
        <dbReference type="Pfam" id="PF14759"/>
    </source>
</evidence>
<reference evidence="4 5" key="1">
    <citation type="submission" date="2020-07" db="EMBL/GenBank/DDBJ databases">
        <authorList>
            <person name="Sun Q."/>
        </authorList>
    </citation>
    <scope>NUCLEOTIDE SEQUENCE [LARGE SCALE GENOMIC DNA]</scope>
    <source>
        <strain evidence="3 4">WYCCWR 11290</strain>
        <strain evidence="2 5">WYCCWR 11317</strain>
    </source>
</reference>
<dbReference type="Gene3D" id="3.30.390.30">
    <property type="match status" value="1"/>
</dbReference>
<evidence type="ECO:0000313" key="2">
    <source>
        <dbReference type="EMBL" id="MBA5800353.1"/>
    </source>
</evidence>
<dbReference type="Pfam" id="PF14759">
    <property type="entry name" value="Reductase_C"/>
    <property type="match status" value="1"/>
</dbReference>
<keyword evidence="5" id="KW-1185">Reference proteome</keyword>
<dbReference type="InterPro" id="IPR016156">
    <property type="entry name" value="FAD/NAD-linked_Rdtase_dimer_sf"/>
</dbReference>
<dbReference type="RefSeq" id="WP_180697415.1">
    <property type="nucleotide sequence ID" value="NZ_JACGBJ010000001.1"/>
</dbReference>
<proteinExistence type="predicted"/>
<accession>A0A7Z0ZWD6</accession>